<keyword evidence="2" id="KW-1185">Reference proteome</keyword>
<name>A0AAD4QS03_9BILA</name>
<evidence type="ECO:0000313" key="1">
    <source>
        <dbReference type="EMBL" id="KAI1694512.1"/>
    </source>
</evidence>
<evidence type="ECO:0000313" key="2">
    <source>
        <dbReference type="Proteomes" id="UP001201812"/>
    </source>
</evidence>
<dbReference type="AlphaFoldDB" id="A0AAD4QS03"/>
<protein>
    <submittedName>
        <fullName evidence="1">Uncharacterized protein</fullName>
    </submittedName>
</protein>
<accession>A0AAD4QS03</accession>
<dbReference type="InterPro" id="IPR035291">
    <property type="entry name" value="DUF5354"/>
</dbReference>
<sequence length="160" mass="18058">MFFCSESDSRHSPSQQHKFRLSTPQSAVIVCVLILSSIPASDALACYVSDGNLALIEDNPDWTFCVMTPKLGNQKASRFGVGPENDDLGLNSDDFTANMPFYRHISQCSLEKYNFHRFMRTSAETMLRCICNSDLCNAETDLYKYFATLSEDALLRDDKK</sequence>
<proteinExistence type="predicted"/>
<dbReference type="Pfam" id="PF17305">
    <property type="entry name" value="DUF5354"/>
    <property type="match status" value="1"/>
</dbReference>
<reference evidence="1" key="1">
    <citation type="submission" date="2022-01" db="EMBL/GenBank/DDBJ databases">
        <title>Genome Sequence Resource for Two Populations of Ditylenchus destructor, the Migratory Endoparasitic Phytonematode.</title>
        <authorList>
            <person name="Zhang H."/>
            <person name="Lin R."/>
            <person name="Xie B."/>
        </authorList>
    </citation>
    <scope>NUCLEOTIDE SEQUENCE</scope>
    <source>
        <strain evidence="1">BazhouSP</strain>
    </source>
</reference>
<organism evidence="1 2">
    <name type="scientific">Ditylenchus destructor</name>
    <dbReference type="NCBI Taxonomy" id="166010"/>
    <lineage>
        <taxon>Eukaryota</taxon>
        <taxon>Metazoa</taxon>
        <taxon>Ecdysozoa</taxon>
        <taxon>Nematoda</taxon>
        <taxon>Chromadorea</taxon>
        <taxon>Rhabditida</taxon>
        <taxon>Tylenchina</taxon>
        <taxon>Tylenchomorpha</taxon>
        <taxon>Sphaerularioidea</taxon>
        <taxon>Anguinidae</taxon>
        <taxon>Anguininae</taxon>
        <taxon>Ditylenchus</taxon>
    </lineage>
</organism>
<comment type="caution">
    <text evidence="1">The sequence shown here is derived from an EMBL/GenBank/DDBJ whole genome shotgun (WGS) entry which is preliminary data.</text>
</comment>
<dbReference type="EMBL" id="JAKKPZ010000502">
    <property type="protein sequence ID" value="KAI1694512.1"/>
    <property type="molecule type" value="Genomic_DNA"/>
</dbReference>
<dbReference type="Proteomes" id="UP001201812">
    <property type="component" value="Unassembled WGS sequence"/>
</dbReference>
<gene>
    <name evidence="1" type="ORF">DdX_20083</name>
</gene>